<dbReference type="Proteomes" id="UP000250079">
    <property type="component" value="Chromosome"/>
</dbReference>
<dbReference type="InterPro" id="IPR029044">
    <property type="entry name" value="Nucleotide-diphossugar_trans"/>
</dbReference>
<evidence type="ECO:0008006" key="4">
    <source>
        <dbReference type="Google" id="ProtNLM"/>
    </source>
</evidence>
<dbReference type="InterPro" id="IPR007577">
    <property type="entry name" value="GlycoTrfase_DXD_sugar-bd_CS"/>
</dbReference>
<evidence type="ECO:0000313" key="3">
    <source>
        <dbReference type="Proteomes" id="UP000250079"/>
    </source>
</evidence>
<dbReference type="SUPFAM" id="SSF53448">
    <property type="entry name" value="Nucleotide-diphospho-sugar transferases"/>
    <property type="match status" value="1"/>
</dbReference>
<protein>
    <recommendedName>
        <fullName evidence="4">Mannosyltransferase</fullName>
    </recommendedName>
</protein>
<dbReference type="GO" id="GO:0000030">
    <property type="term" value="F:mannosyltransferase activity"/>
    <property type="evidence" value="ECO:0007669"/>
    <property type="project" value="TreeGrafter"/>
</dbReference>
<reference evidence="2 3" key="1">
    <citation type="submission" date="2016-12" db="EMBL/GenBank/DDBJ databases">
        <authorList>
            <person name="Song W.-J."/>
            <person name="Kurnit D.M."/>
        </authorList>
    </citation>
    <scope>NUCLEOTIDE SEQUENCE [LARGE SCALE GENOMIC DNA]</scope>
    <source>
        <strain evidence="2 3">IMCC3135</strain>
    </source>
</reference>
<sequence>MIDLTELKSRLKTAASLRGSGQYEQARQILDTLAADPTIKQLGQQTSLGMPRQLQSALLKLAKAEKDAVHKAAYQYHLVPPPELLNKYAQFSSSERRHIAQLAREPIPRNIHQIWIGSMPPPEGSRAWERHASQHDYAYKLWREEDLRAIGVEDNPVYQKLIRIGNLPGAVDIARYMILEKLGGIYLDCDWYPARNDLSFDDLLPMNGLTAMPEDIPRNTGKGGLLLANSMLLAPAGHPVFTRLLKALNDVWNELPEAPVWWTTGPLIFTLMSRGGAVTLADAAFVAGSLPQETPLNEVDHWCQQAQQDDLGLLLLWKSWIW</sequence>
<accession>A0A2Z2P0T1</accession>
<organism evidence="2 3">
    <name type="scientific">Granulosicoccus antarcticus IMCC3135</name>
    <dbReference type="NCBI Taxonomy" id="1192854"/>
    <lineage>
        <taxon>Bacteria</taxon>
        <taxon>Pseudomonadati</taxon>
        <taxon>Pseudomonadota</taxon>
        <taxon>Gammaproteobacteria</taxon>
        <taxon>Chromatiales</taxon>
        <taxon>Granulosicoccaceae</taxon>
        <taxon>Granulosicoccus</taxon>
    </lineage>
</organism>
<dbReference type="PANTHER" id="PTHR32385">
    <property type="entry name" value="MANNOSYL PHOSPHORYLINOSITOL CERAMIDE SYNTHASE"/>
    <property type="match status" value="1"/>
</dbReference>
<dbReference type="GO" id="GO:0051999">
    <property type="term" value="P:mannosyl-inositol phosphorylceramide biosynthetic process"/>
    <property type="evidence" value="ECO:0007669"/>
    <property type="project" value="TreeGrafter"/>
</dbReference>
<name>A0A2Z2P0T1_9GAMM</name>
<dbReference type="EMBL" id="CP018632">
    <property type="protein sequence ID" value="ASJ75961.1"/>
    <property type="molecule type" value="Genomic_DNA"/>
</dbReference>
<dbReference type="Gene3D" id="3.90.550.20">
    <property type="match status" value="1"/>
</dbReference>
<dbReference type="KEGG" id="gai:IMCC3135_29555"/>
<evidence type="ECO:0000256" key="1">
    <source>
        <dbReference type="ARBA" id="ARBA00022679"/>
    </source>
</evidence>
<keyword evidence="1" id="KW-0808">Transferase</keyword>
<proteinExistence type="predicted"/>
<dbReference type="InterPro" id="IPR051706">
    <property type="entry name" value="Glycosyltransferase_domain"/>
</dbReference>
<dbReference type="PANTHER" id="PTHR32385:SF15">
    <property type="entry name" value="INOSITOL PHOSPHOCERAMIDE MANNOSYLTRANSFERASE 1"/>
    <property type="match status" value="1"/>
</dbReference>
<dbReference type="AlphaFoldDB" id="A0A2Z2P0T1"/>
<dbReference type="RefSeq" id="WP_088920795.1">
    <property type="nucleotide sequence ID" value="NZ_CP018632.1"/>
</dbReference>
<keyword evidence="3" id="KW-1185">Reference proteome</keyword>
<dbReference type="Pfam" id="PF04488">
    <property type="entry name" value="Gly_transf_sug"/>
    <property type="match status" value="1"/>
</dbReference>
<evidence type="ECO:0000313" key="2">
    <source>
        <dbReference type="EMBL" id="ASJ75961.1"/>
    </source>
</evidence>
<dbReference type="OrthoDB" id="9802987at2"/>
<dbReference type="GO" id="GO:0016020">
    <property type="term" value="C:membrane"/>
    <property type="evidence" value="ECO:0007669"/>
    <property type="project" value="GOC"/>
</dbReference>
<gene>
    <name evidence="2" type="ORF">IMCC3135_29555</name>
</gene>